<reference evidence="1" key="1">
    <citation type="submission" date="2022-07" db="EMBL/GenBank/DDBJ databases">
        <title>Phylogenomic reconstructions and comparative analyses of Kickxellomycotina fungi.</title>
        <authorList>
            <person name="Reynolds N.K."/>
            <person name="Stajich J.E."/>
            <person name="Barry K."/>
            <person name="Grigoriev I.V."/>
            <person name="Crous P."/>
            <person name="Smith M.E."/>
        </authorList>
    </citation>
    <scope>NUCLEOTIDE SEQUENCE</scope>
    <source>
        <strain evidence="1">NRRL 5244</strain>
    </source>
</reference>
<proteinExistence type="predicted"/>
<dbReference type="EMBL" id="JANBPW010000060">
    <property type="protein sequence ID" value="KAJ1951091.1"/>
    <property type="molecule type" value="Genomic_DNA"/>
</dbReference>
<keyword evidence="2" id="KW-1185">Reference proteome</keyword>
<evidence type="ECO:0000313" key="1">
    <source>
        <dbReference type="EMBL" id="KAJ1951091.1"/>
    </source>
</evidence>
<gene>
    <name evidence="1" type="ORF">FBU59_000361</name>
</gene>
<organism evidence="1 2">
    <name type="scientific">Linderina macrospora</name>
    <dbReference type="NCBI Taxonomy" id="4868"/>
    <lineage>
        <taxon>Eukaryota</taxon>
        <taxon>Fungi</taxon>
        <taxon>Fungi incertae sedis</taxon>
        <taxon>Zoopagomycota</taxon>
        <taxon>Kickxellomycotina</taxon>
        <taxon>Kickxellomycetes</taxon>
        <taxon>Kickxellales</taxon>
        <taxon>Kickxellaceae</taxon>
        <taxon>Linderina</taxon>
    </lineage>
</organism>
<evidence type="ECO:0000313" key="2">
    <source>
        <dbReference type="Proteomes" id="UP001150603"/>
    </source>
</evidence>
<sequence>MSHSRTNPDQSTKPPEDLEIEATPIVQAAICKNDSTESTGTEASSAAGASTESASSKATSEGLAVEEPELVAVAAGIQAVVVKQDDAPPPPPVVEEGGEVEGGVVDAENSGFDQSHHHYDSITFSYAALKSTVPDDPVVVESTSATAAAAVVVEKEDEEEQEENMPQQQPLLSSSEDVSVTGGGNDDQHEVVDETGGHAMDSSAVEDAESSSECTPVGEQCADENEAGEVLPGKGSADGIVDEEKNALGDAEPAVSVKDEEAVCASSSDEDLLLCSSSVSDQTSSVLADFNMFNFGSTPSMTVDPNTPLFTIPIATTAVAADIPAPEPAQQTEQTDQAEDNERSVLANVVSPPPHATDKTG</sequence>
<accession>A0ACC1JHA0</accession>
<name>A0ACC1JHA0_9FUNG</name>
<dbReference type="Proteomes" id="UP001150603">
    <property type="component" value="Unassembled WGS sequence"/>
</dbReference>
<comment type="caution">
    <text evidence="1">The sequence shown here is derived from an EMBL/GenBank/DDBJ whole genome shotgun (WGS) entry which is preliminary data.</text>
</comment>
<protein>
    <submittedName>
        <fullName evidence="1">Uncharacterized protein</fullName>
    </submittedName>
</protein>